<dbReference type="EMBL" id="LAZR01000493">
    <property type="protein sequence ID" value="KKN66711.1"/>
    <property type="molecule type" value="Genomic_DNA"/>
</dbReference>
<dbReference type="AlphaFoldDB" id="A0A0F9UZK9"/>
<protein>
    <submittedName>
        <fullName evidence="1">Uncharacterized protein</fullName>
    </submittedName>
</protein>
<name>A0A0F9UZK9_9ZZZZ</name>
<sequence>MPNKNQDHDFYREVVYAIINDGRDELTTEHAELLSDNLVLQNELLRVAEEAEDAMVEAVWRGVDALV</sequence>
<organism evidence="1">
    <name type="scientific">marine sediment metagenome</name>
    <dbReference type="NCBI Taxonomy" id="412755"/>
    <lineage>
        <taxon>unclassified sequences</taxon>
        <taxon>metagenomes</taxon>
        <taxon>ecological metagenomes</taxon>
    </lineage>
</organism>
<gene>
    <name evidence="1" type="ORF">LCGC14_0468970</name>
</gene>
<proteinExistence type="predicted"/>
<evidence type="ECO:0000313" key="1">
    <source>
        <dbReference type="EMBL" id="KKN66711.1"/>
    </source>
</evidence>
<comment type="caution">
    <text evidence="1">The sequence shown here is derived from an EMBL/GenBank/DDBJ whole genome shotgun (WGS) entry which is preliminary data.</text>
</comment>
<accession>A0A0F9UZK9</accession>
<reference evidence="1" key="1">
    <citation type="journal article" date="2015" name="Nature">
        <title>Complex archaea that bridge the gap between prokaryotes and eukaryotes.</title>
        <authorList>
            <person name="Spang A."/>
            <person name="Saw J.H."/>
            <person name="Jorgensen S.L."/>
            <person name="Zaremba-Niedzwiedzka K."/>
            <person name="Martijn J."/>
            <person name="Lind A.E."/>
            <person name="van Eijk R."/>
            <person name="Schleper C."/>
            <person name="Guy L."/>
            <person name="Ettema T.J."/>
        </authorList>
    </citation>
    <scope>NUCLEOTIDE SEQUENCE</scope>
</reference>